<protein>
    <recommendedName>
        <fullName evidence="5">Tripartite tricarboxylate transporter substrate binding protein</fullName>
    </recommendedName>
</protein>
<accession>A0ABM8WYK4</accession>
<dbReference type="RefSeq" id="WP_224041519.1">
    <property type="nucleotide sequence ID" value="NZ_CAJZAH010000002.1"/>
</dbReference>
<evidence type="ECO:0000313" key="3">
    <source>
        <dbReference type="EMBL" id="CAG9172642.1"/>
    </source>
</evidence>
<organism evidence="3 4">
    <name type="scientific">Cupriavidus respiraculi</name>
    <dbReference type="NCBI Taxonomy" id="195930"/>
    <lineage>
        <taxon>Bacteria</taxon>
        <taxon>Pseudomonadati</taxon>
        <taxon>Pseudomonadota</taxon>
        <taxon>Betaproteobacteria</taxon>
        <taxon>Burkholderiales</taxon>
        <taxon>Burkholderiaceae</taxon>
        <taxon>Cupriavidus</taxon>
    </lineage>
</organism>
<dbReference type="InterPro" id="IPR042100">
    <property type="entry name" value="Bug_dom1"/>
</dbReference>
<dbReference type="InterPro" id="IPR005064">
    <property type="entry name" value="BUG"/>
</dbReference>
<proteinExistence type="inferred from homology"/>
<reference evidence="3 4" key="1">
    <citation type="submission" date="2021-08" db="EMBL/GenBank/DDBJ databases">
        <authorList>
            <person name="Peeters C."/>
        </authorList>
    </citation>
    <scope>NUCLEOTIDE SEQUENCE [LARGE SCALE GENOMIC DNA]</scope>
    <source>
        <strain evidence="3 4">LMG 21510</strain>
    </source>
</reference>
<keyword evidence="4" id="KW-1185">Reference proteome</keyword>
<dbReference type="InterPro" id="IPR006311">
    <property type="entry name" value="TAT_signal"/>
</dbReference>
<feature type="chain" id="PRO_5047434322" description="Tripartite tricarboxylate transporter substrate binding protein" evidence="2">
    <location>
        <begin position="25"/>
        <end position="330"/>
    </location>
</feature>
<comment type="similarity">
    <text evidence="1">Belongs to the UPF0065 (bug) family.</text>
</comment>
<dbReference type="PIRSF" id="PIRSF017082">
    <property type="entry name" value="YflP"/>
    <property type="match status" value="1"/>
</dbReference>
<evidence type="ECO:0000313" key="4">
    <source>
        <dbReference type="Proteomes" id="UP000721236"/>
    </source>
</evidence>
<dbReference type="Pfam" id="PF03401">
    <property type="entry name" value="TctC"/>
    <property type="match status" value="1"/>
</dbReference>
<dbReference type="PANTHER" id="PTHR42928:SF5">
    <property type="entry name" value="BLR1237 PROTEIN"/>
    <property type="match status" value="1"/>
</dbReference>
<keyword evidence="2" id="KW-0732">Signal</keyword>
<evidence type="ECO:0000256" key="2">
    <source>
        <dbReference type="SAM" id="SignalP"/>
    </source>
</evidence>
<feature type="signal peptide" evidence="2">
    <location>
        <begin position="1"/>
        <end position="24"/>
    </location>
</feature>
<evidence type="ECO:0000256" key="1">
    <source>
        <dbReference type="ARBA" id="ARBA00006987"/>
    </source>
</evidence>
<dbReference type="PROSITE" id="PS51318">
    <property type="entry name" value="TAT"/>
    <property type="match status" value="1"/>
</dbReference>
<dbReference type="EMBL" id="CAJZAH010000002">
    <property type="protein sequence ID" value="CAG9172642.1"/>
    <property type="molecule type" value="Genomic_DNA"/>
</dbReference>
<dbReference type="SUPFAM" id="SSF53850">
    <property type="entry name" value="Periplasmic binding protein-like II"/>
    <property type="match status" value="1"/>
</dbReference>
<dbReference type="CDD" id="cd07012">
    <property type="entry name" value="PBP2_Bug_TTT"/>
    <property type="match status" value="1"/>
</dbReference>
<evidence type="ECO:0008006" key="5">
    <source>
        <dbReference type="Google" id="ProtNLM"/>
    </source>
</evidence>
<sequence length="330" mass="34725">MDRRQFLVAAGASATAAIAPQAWAQAPEWPGRAIRMVVAYPPGGGTDVVARLFADYLGKAIGQSVVVENKPGGATIPATQDVIRAKPDGHTLLVTLGSSATSGAHINRVPYDPLTDLTALAEIGRAPVVFVANKDAPYSSLKELIAYSKANPTKPIHSASYGPGTSSHFGPLLFNRLAGTHLEPVLYKGSAPATQDLVGGVVPLMIDGLTTGVPLYQAGKTKVLATTIPERSDLAPGAPTFRELGFPEMERLSGYFALFGPKDMPKATTDAVSVAARKVLADPTYHQRLAGIGVLPPKAITPEAFAAQIKTDHARWGQFIKDIGFKIEGQ</sequence>
<name>A0ABM8WYK4_9BURK</name>
<comment type="caution">
    <text evidence="3">The sequence shown here is derived from an EMBL/GenBank/DDBJ whole genome shotgun (WGS) entry which is preliminary data.</text>
</comment>
<gene>
    <name evidence="3" type="ORF">LMG21510_02031</name>
</gene>
<dbReference type="Gene3D" id="3.40.190.10">
    <property type="entry name" value="Periplasmic binding protein-like II"/>
    <property type="match status" value="1"/>
</dbReference>
<dbReference type="PANTHER" id="PTHR42928">
    <property type="entry name" value="TRICARBOXYLATE-BINDING PROTEIN"/>
    <property type="match status" value="1"/>
</dbReference>
<dbReference type="Gene3D" id="3.40.190.150">
    <property type="entry name" value="Bordetella uptake gene, domain 1"/>
    <property type="match status" value="1"/>
</dbReference>
<dbReference type="Proteomes" id="UP000721236">
    <property type="component" value="Unassembled WGS sequence"/>
</dbReference>